<gene>
    <name evidence="4" type="ORF">DEF24_09830</name>
</gene>
<feature type="region of interest" description="Disordered" evidence="1">
    <location>
        <begin position="1"/>
        <end position="28"/>
    </location>
</feature>
<evidence type="ECO:0000313" key="4">
    <source>
        <dbReference type="EMBL" id="RCV59364.1"/>
    </source>
</evidence>
<dbReference type="InterPro" id="IPR058330">
    <property type="entry name" value="DUF8017"/>
</dbReference>
<feature type="domain" description="DUF8017" evidence="3">
    <location>
        <begin position="100"/>
        <end position="283"/>
    </location>
</feature>
<dbReference type="AlphaFoldDB" id="A0A368T793"/>
<proteinExistence type="predicted"/>
<keyword evidence="2" id="KW-0812">Transmembrane</keyword>
<accession>A0A368T793</accession>
<organism evidence="4 5">
    <name type="scientific">Marinitenerispora sediminis</name>
    <dbReference type="NCBI Taxonomy" id="1931232"/>
    <lineage>
        <taxon>Bacteria</taxon>
        <taxon>Bacillati</taxon>
        <taxon>Actinomycetota</taxon>
        <taxon>Actinomycetes</taxon>
        <taxon>Streptosporangiales</taxon>
        <taxon>Nocardiopsidaceae</taxon>
        <taxon>Marinitenerispora</taxon>
    </lineage>
</organism>
<protein>
    <recommendedName>
        <fullName evidence="3">DUF8017 domain-containing protein</fullName>
    </recommendedName>
</protein>
<dbReference type="EMBL" id="QEIN01000062">
    <property type="protein sequence ID" value="RCV59364.1"/>
    <property type="molecule type" value="Genomic_DNA"/>
</dbReference>
<feature type="region of interest" description="Disordered" evidence="1">
    <location>
        <begin position="66"/>
        <end position="103"/>
    </location>
</feature>
<keyword evidence="2" id="KW-1133">Transmembrane helix</keyword>
<evidence type="ECO:0000256" key="1">
    <source>
        <dbReference type="SAM" id="MobiDB-lite"/>
    </source>
</evidence>
<dbReference type="RefSeq" id="WP_114397520.1">
    <property type="nucleotide sequence ID" value="NZ_QEIM01000039.1"/>
</dbReference>
<keyword evidence="2" id="KW-0472">Membrane</keyword>
<name>A0A368T793_9ACTN</name>
<dbReference type="Proteomes" id="UP000253318">
    <property type="component" value="Unassembled WGS sequence"/>
</dbReference>
<evidence type="ECO:0000256" key="2">
    <source>
        <dbReference type="SAM" id="Phobius"/>
    </source>
</evidence>
<keyword evidence="5" id="KW-1185">Reference proteome</keyword>
<dbReference type="Pfam" id="PF26056">
    <property type="entry name" value="DUF8017"/>
    <property type="match status" value="1"/>
</dbReference>
<reference evidence="4 5" key="1">
    <citation type="submission" date="2018-04" db="EMBL/GenBank/DDBJ databases">
        <title>Novel actinobacteria from marine sediment.</title>
        <authorList>
            <person name="Ng Z.Y."/>
            <person name="Tan G.Y.A."/>
        </authorList>
    </citation>
    <scope>NUCLEOTIDE SEQUENCE [LARGE SCALE GENOMIC DNA]</scope>
    <source>
        <strain evidence="4 5">TPS81</strain>
    </source>
</reference>
<feature type="compositionally biased region" description="Low complexity" evidence="1">
    <location>
        <begin position="17"/>
        <end position="28"/>
    </location>
</feature>
<comment type="caution">
    <text evidence="4">The sequence shown here is derived from an EMBL/GenBank/DDBJ whole genome shotgun (WGS) entry which is preliminary data.</text>
</comment>
<sequence>MTWPPNQHPPQYGWEHPPQGGAPAPNRPGNGGLSPIMIAVLAIVLVAVLIIAVAVVAITLRRDAEQAAPAPVESSAPQEREEAPPEPSTAASPTDLPGRPPLHEGWQVAHAVKWGLVYDIPADDGWEFDGPEYIRGYEDDDGTPVIAMSGTSTYRDEPCETWGSRADLGAQGVSDSDDTAGMAEAVALNWAGHAFETDEGAPETSVRSVEEFSRNGLEGHHAVIDVGVRQEDTRCQPPSGVVHALAAPHGDGGVRVFVIVADTGIEGAADADTVDGIVATLRDTGYQPDEA</sequence>
<evidence type="ECO:0000313" key="5">
    <source>
        <dbReference type="Proteomes" id="UP000253318"/>
    </source>
</evidence>
<dbReference type="OrthoDB" id="3436535at2"/>
<evidence type="ECO:0000259" key="3">
    <source>
        <dbReference type="Pfam" id="PF26056"/>
    </source>
</evidence>
<feature type="transmembrane region" description="Helical" evidence="2">
    <location>
        <begin position="36"/>
        <end position="60"/>
    </location>
</feature>